<sequence length="434" mass="48537">MSDYGRERYRFGLAATSVADSDSGSGSGYEHWFENQQFAALARPSDSTFQITIDPGNLESMARLQVVSFREELLHGRRQRFGLMRNVRLLKREAGRLVYDALKGRHDPDDALATARAYYDTIETLFGQVRYPLEQVDKFLAYSLLEDDAHIQDEIDVLVADRDAPASARRTIEQAVDSVDLDAQTPDSADHIYAELVSIASEYNRLTAEAVANAALDIPYLVAPVTRAAFETRPVEEIDIDSRLDQAVEALSELETRDRLSNPASTTRSRLFGELKSVMNEPSALGQARTLREIALPLLDLPLRATQSDDGEQRSWQLWEEHSDPLSRLVHGGFSFPGGFGGAVYQLPDGARRWLVNPAIRNQPVEWRGDTWQYHRVWQHAYVLDSIIRQLVSTPTRIECPLCRQTTGGNCGVDGCGASMYIDNARLLGARHAV</sequence>
<reference evidence="1 2" key="1">
    <citation type="submission" date="2016-10" db="EMBL/GenBank/DDBJ databases">
        <authorList>
            <person name="de Groot N.N."/>
        </authorList>
    </citation>
    <scope>NUCLEOTIDE SEQUENCE [LARGE SCALE GENOMIC DNA]</scope>
    <source>
        <strain evidence="2">EB21,IBRC-M 10013,KCTC 4048</strain>
    </source>
</reference>
<protein>
    <submittedName>
        <fullName evidence="1">Uncharacterized protein</fullName>
    </submittedName>
</protein>
<name>A0A1H0A4D1_9EURY</name>
<accession>A0A1H0A4D1</accession>
<dbReference type="RefSeq" id="WP_089735699.1">
    <property type="nucleotide sequence ID" value="NZ_FNIA01000024.1"/>
</dbReference>
<keyword evidence="2" id="KW-1185">Reference proteome</keyword>
<evidence type="ECO:0000313" key="2">
    <source>
        <dbReference type="Proteomes" id="UP000199370"/>
    </source>
</evidence>
<gene>
    <name evidence="1" type="ORF">SAMN05192554_12426</name>
</gene>
<organism evidence="1 2">
    <name type="scientific">Haloarchaeobius iranensis</name>
    <dbReference type="NCBI Taxonomy" id="996166"/>
    <lineage>
        <taxon>Archaea</taxon>
        <taxon>Methanobacteriati</taxon>
        <taxon>Methanobacteriota</taxon>
        <taxon>Stenosarchaea group</taxon>
        <taxon>Halobacteria</taxon>
        <taxon>Halobacteriales</taxon>
        <taxon>Halorubellaceae</taxon>
        <taxon>Haloarchaeobius</taxon>
    </lineage>
</organism>
<dbReference type="EMBL" id="FNIA01000024">
    <property type="protein sequence ID" value="SDN27823.1"/>
    <property type="molecule type" value="Genomic_DNA"/>
</dbReference>
<dbReference type="STRING" id="996166.SAMN05192554_12426"/>
<dbReference type="AlphaFoldDB" id="A0A1H0A4D1"/>
<dbReference type="Proteomes" id="UP000199370">
    <property type="component" value="Unassembled WGS sequence"/>
</dbReference>
<proteinExistence type="predicted"/>
<evidence type="ECO:0000313" key="1">
    <source>
        <dbReference type="EMBL" id="SDN27823.1"/>
    </source>
</evidence>